<protein>
    <submittedName>
        <fullName evidence="7">Leu/Ile/Val-binding protein</fullName>
    </submittedName>
</protein>
<dbReference type="Pfam" id="PF13458">
    <property type="entry name" value="Peripla_BP_6"/>
    <property type="match status" value="1"/>
</dbReference>
<dbReference type="RefSeq" id="WP_159597582.1">
    <property type="nucleotide sequence ID" value="NZ_CACSAS010000001.1"/>
</dbReference>
<sequence length="373" mass="40499">MTFRRATAGIALVLGLATTGVPAQAADPIKIGFFAPLTGNLANFGERFRESVQLFEEQVNTAGGIEGRKIEVIYEDDRNSPKEAASIAQKFANTPGLVFAVGSFSTTASLAAAPILTEAKIPQVSPSSSHPDFPKFSPYQFRQNTRQDKLAPLHAELVVDKLKGKKIAIPFFQDDWGQTTANLTKAAIEQRGGEVVLIEPIAPNARDFRPLVSKIKALNPDVIFLPVHYQEASAFVQQLRQAGVTTPIGSPDPLSNPKFLELAGKDAEGILLYTSFFADDPRVKAYVDAYKAKYNRLPDQYSALAYDSIAVGVNAIRTVLQSGKPLTGENVRDAIASAPAYEGLTGTTKYDDEREVNKKSTFIIIKNGAYVLY</sequence>
<feature type="domain" description="Leucine-binding protein" evidence="6">
    <location>
        <begin position="28"/>
        <end position="354"/>
    </location>
</feature>
<dbReference type="Proteomes" id="UP000433050">
    <property type="component" value="Unassembled WGS sequence"/>
</dbReference>
<dbReference type="EMBL" id="CACSAS010000001">
    <property type="protein sequence ID" value="CAA0086261.1"/>
    <property type="molecule type" value="Genomic_DNA"/>
</dbReference>
<evidence type="ECO:0000313" key="7">
    <source>
        <dbReference type="EMBL" id="CAA0086261.1"/>
    </source>
</evidence>
<keyword evidence="4" id="KW-0029">Amino-acid transport</keyword>
<name>A0A5S9N8C3_9HYPH</name>
<dbReference type="PRINTS" id="PR00337">
    <property type="entry name" value="LEUILEVALBP"/>
</dbReference>
<evidence type="ECO:0000256" key="5">
    <source>
        <dbReference type="SAM" id="SignalP"/>
    </source>
</evidence>
<evidence type="ECO:0000256" key="3">
    <source>
        <dbReference type="ARBA" id="ARBA00022729"/>
    </source>
</evidence>
<dbReference type="InterPro" id="IPR028082">
    <property type="entry name" value="Peripla_BP_I"/>
</dbReference>
<dbReference type="GO" id="GO:0006865">
    <property type="term" value="P:amino acid transport"/>
    <property type="evidence" value="ECO:0007669"/>
    <property type="project" value="UniProtKB-KW"/>
</dbReference>
<proteinExistence type="inferred from homology"/>
<dbReference type="InterPro" id="IPR000709">
    <property type="entry name" value="Leu_Ile_Val-bd"/>
</dbReference>
<dbReference type="Gene3D" id="3.40.50.2300">
    <property type="match status" value="2"/>
</dbReference>
<evidence type="ECO:0000259" key="6">
    <source>
        <dbReference type="Pfam" id="PF13458"/>
    </source>
</evidence>
<feature type="chain" id="PRO_5025041134" evidence="5">
    <location>
        <begin position="26"/>
        <end position="373"/>
    </location>
</feature>
<reference evidence="7 8" key="1">
    <citation type="submission" date="2019-12" db="EMBL/GenBank/DDBJ databases">
        <authorList>
            <person name="Reyes-Prieto M."/>
        </authorList>
    </citation>
    <scope>NUCLEOTIDE SEQUENCE [LARGE SCALE GENOMIC DNA]</scope>
    <source>
        <strain evidence="7">HF14-78462</strain>
    </source>
</reference>
<keyword evidence="3 5" id="KW-0732">Signal</keyword>
<dbReference type="PANTHER" id="PTHR30483:SF6">
    <property type="entry name" value="PERIPLASMIC BINDING PROTEIN OF ABC TRANSPORTER FOR NATURAL AMINO ACIDS"/>
    <property type="match status" value="1"/>
</dbReference>
<dbReference type="CDD" id="cd06349">
    <property type="entry name" value="PBP1_ABC_HAAT-like"/>
    <property type="match status" value="1"/>
</dbReference>
<keyword evidence="2" id="KW-0813">Transport</keyword>
<dbReference type="SUPFAM" id="SSF53822">
    <property type="entry name" value="Periplasmic binding protein-like I"/>
    <property type="match status" value="1"/>
</dbReference>
<dbReference type="InterPro" id="IPR051010">
    <property type="entry name" value="BCAA_transport"/>
</dbReference>
<dbReference type="AlphaFoldDB" id="A0A5S9N8C3"/>
<accession>A0A5S9N8C3</accession>
<dbReference type="InterPro" id="IPR028081">
    <property type="entry name" value="Leu-bd"/>
</dbReference>
<gene>
    <name evidence="7" type="ORF">STARVERO_00176</name>
</gene>
<evidence type="ECO:0000256" key="4">
    <source>
        <dbReference type="ARBA" id="ARBA00022970"/>
    </source>
</evidence>
<comment type="similarity">
    <text evidence="1">Belongs to the leucine-binding protein family.</text>
</comment>
<feature type="signal peptide" evidence="5">
    <location>
        <begin position="1"/>
        <end position="25"/>
    </location>
</feature>
<evidence type="ECO:0000313" key="8">
    <source>
        <dbReference type="Proteomes" id="UP000433050"/>
    </source>
</evidence>
<dbReference type="PANTHER" id="PTHR30483">
    <property type="entry name" value="LEUCINE-SPECIFIC-BINDING PROTEIN"/>
    <property type="match status" value="1"/>
</dbReference>
<evidence type="ECO:0000256" key="1">
    <source>
        <dbReference type="ARBA" id="ARBA00010062"/>
    </source>
</evidence>
<evidence type="ECO:0000256" key="2">
    <source>
        <dbReference type="ARBA" id="ARBA00022448"/>
    </source>
</evidence>
<organism evidence="7 8">
    <name type="scientific">Starkeya nomas</name>
    <dbReference type="NCBI Taxonomy" id="2666134"/>
    <lineage>
        <taxon>Bacteria</taxon>
        <taxon>Pseudomonadati</taxon>
        <taxon>Pseudomonadota</taxon>
        <taxon>Alphaproteobacteria</taxon>
        <taxon>Hyphomicrobiales</taxon>
        <taxon>Xanthobacteraceae</taxon>
        <taxon>Starkeya</taxon>
    </lineage>
</organism>
<keyword evidence="8" id="KW-1185">Reference proteome</keyword>